<sequence length="96" mass="10771">MVERKPNTQVAMRQLIVQIRTQIPFDLSEEERCGESCEGCSGKLLIYLESELDEWQIKLDQGVVPGFADLSRLAAKAKKIAKVLRRNGLVPEEVSA</sequence>
<reference evidence="1" key="1">
    <citation type="journal article" date="2021" name="Proc. Natl. Acad. Sci. U.S.A.">
        <title>Global biogeography of chemosynthetic symbionts reveals both localized and globally distributed symbiont groups. .</title>
        <authorList>
            <person name="Osvatic J.T."/>
            <person name="Wilkins L.G.E."/>
            <person name="Leibrecht L."/>
            <person name="Leray M."/>
            <person name="Zauner S."/>
            <person name="Polzin J."/>
            <person name="Camacho Y."/>
            <person name="Gros O."/>
            <person name="van Gils J.A."/>
            <person name="Eisen J.A."/>
            <person name="Petersen J.M."/>
            <person name="Yuen B."/>
        </authorList>
    </citation>
    <scope>NUCLEOTIDE SEQUENCE</scope>
    <source>
        <strain evidence="1">MAGL173</strain>
    </source>
</reference>
<gene>
    <name evidence="1" type="ORF">JAZ04_16690</name>
</gene>
<dbReference type="AlphaFoldDB" id="A0A9E4N1L8"/>
<name>A0A9E4N1L8_9GAMM</name>
<protein>
    <submittedName>
        <fullName evidence="1">Uncharacterized protein</fullName>
    </submittedName>
</protein>
<comment type="caution">
    <text evidence="1">The sequence shown here is derived from an EMBL/GenBank/DDBJ whole genome shotgun (WGS) entry which is preliminary data.</text>
</comment>
<proteinExistence type="predicted"/>
<evidence type="ECO:0000313" key="2">
    <source>
        <dbReference type="Proteomes" id="UP000886687"/>
    </source>
</evidence>
<accession>A0A9E4N1L8</accession>
<dbReference type="EMBL" id="JAEPDI010000013">
    <property type="protein sequence ID" value="MCG7940473.1"/>
    <property type="molecule type" value="Genomic_DNA"/>
</dbReference>
<dbReference type="Proteomes" id="UP000886687">
    <property type="component" value="Unassembled WGS sequence"/>
</dbReference>
<evidence type="ECO:0000313" key="1">
    <source>
        <dbReference type="EMBL" id="MCG7940473.1"/>
    </source>
</evidence>
<organism evidence="1 2">
    <name type="scientific">Candidatus Thiodiazotropha lotti</name>
    <dbReference type="NCBI Taxonomy" id="2792787"/>
    <lineage>
        <taxon>Bacteria</taxon>
        <taxon>Pseudomonadati</taxon>
        <taxon>Pseudomonadota</taxon>
        <taxon>Gammaproteobacteria</taxon>
        <taxon>Chromatiales</taxon>
        <taxon>Sedimenticolaceae</taxon>
        <taxon>Candidatus Thiodiazotropha</taxon>
    </lineage>
</organism>